<gene>
    <name evidence="3" type="primary">srtB</name>
    <name evidence="3" type="ORF">NK118_11160</name>
</gene>
<protein>
    <submittedName>
        <fullName evidence="3">Class B sortase</fullName>
        <ecNumber evidence="3">3.4.22.71</ecNumber>
    </submittedName>
</protein>
<name>A0ABT1EJD8_9FIRM</name>
<accession>A0ABT1EJD8</accession>
<keyword evidence="2" id="KW-1133">Transmembrane helix</keyword>
<dbReference type="GO" id="GO:0016787">
    <property type="term" value="F:hydrolase activity"/>
    <property type="evidence" value="ECO:0007669"/>
    <property type="project" value="UniProtKB-KW"/>
</dbReference>
<keyword evidence="1 3" id="KW-0378">Hydrolase</keyword>
<dbReference type="Gene3D" id="2.40.260.10">
    <property type="entry name" value="Sortase"/>
    <property type="match status" value="1"/>
</dbReference>
<evidence type="ECO:0000256" key="1">
    <source>
        <dbReference type="ARBA" id="ARBA00022801"/>
    </source>
</evidence>
<dbReference type="EC" id="3.4.22.71" evidence="3"/>
<proteinExistence type="predicted"/>
<keyword evidence="2" id="KW-0472">Membrane</keyword>
<dbReference type="EMBL" id="JAMZFV010000018">
    <property type="protein sequence ID" value="MCP1110812.1"/>
    <property type="molecule type" value="Genomic_DNA"/>
</dbReference>
<dbReference type="InterPro" id="IPR009835">
    <property type="entry name" value="SrtB"/>
</dbReference>
<dbReference type="NCBIfam" id="TIGR03064">
    <property type="entry name" value="sortase_srtB"/>
    <property type="match status" value="1"/>
</dbReference>
<keyword evidence="4" id="KW-1185">Reference proteome</keyword>
<dbReference type="Pfam" id="PF04203">
    <property type="entry name" value="Sortase"/>
    <property type="match status" value="1"/>
</dbReference>
<dbReference type="SUPFAM" id="SSF63817">
    <property type="entry name" value="Sortase"/>
    <property type="match status" value="1"/>
</dbReference>
<organism evidence="3 4">
    <name type="scientific">Ohessyouella blattaphilus</name>
    <dbReference type="NCBI Taxonomy" id="2949333"/>
    <lineage>
        <taxon>Bacteria</taxon>
        <taxon>Bacillati</taxon>
        <taxon>Bacillota</taxon>
        <taxon>Clostridia</taxon>
        <taxon>Lachnospirales</taxon>
        <taxon>Lachnospiraceae</taxon>
        <taxon>Ohessyouella</taxon>
    </lineage>
</organism>
<dbReference type="Proteomes" id="UP001523565">
    <property type="component" value="Unassembled WGS sequence"/>
</dbReference>
<dbReference type="CDD" id="cd05826">
    <property type="entry name" value="Sortase_B"/>
    <property type="match status" value="1"/>
</dbReference>
<keyword evidence="2" id="KW-0812">Transmembrane</keyword>
<dbReference type="InterPro" id="IPR005754">
    <property type="entry name" value="Sortase"/>
</dbReference>
<evidence type="ECO:0000313" key="3">
    <source>
        <dbReference type="EMBL" id="MCP1110812.1"/>
    </source>
</evidence>
<reference evidence="3 4" key="1">
    <citation type="journal article" date="2022" name="Genome Biol. Evol.">
        <title>Host diet, physiology and behaviors set the stage for Lachnospiraceae cladogenesis.</title>
        <authorList>
            <person name="Vera-Ponce De Leon A."/>
            <person name="Schneider M."/>
            <person name="Jahnes B.C."/>
            <person name="Sadowski V."/>
            <person name="Camuy-Velez L.A."/>
            <person name="Duan J."/>
            <person name="Sabree Z.L."/>
        </authorList>
    </citation>
    <scope>NUCLEOTIDE SEQUENCE [LARGE SCALE GENOMIC DNA]</scope>
    <source>
        <strain evidence="3 4">PAL227</strain>
    </source>
</reference>
<comment type="caution">
    <text evidence="3">The sequence shown here is derived from an EMBL/GenBank/DDBJ whole genome shotgun (WGS) entry which is preliminary data.</text>
</comment>
<dbReference type="InterPro" id="IPR023365">
    <property type="entry name" value="Sortase_dom-sf"/>
</dbReference>
<dbReference type="RefSeq" id="WP_262069694.1">
    <property type="nucleotide sequence ID" value="NZ_JAMXOC010000018.1"/>
</dbReference>
<sequence>MSSRREQRKKKKGSGIISTIILIIAIIVLIVSGVKLFFIIKGYLDGRSEYKEIAEKVIINTEDNEEEFYVDFEALKALNPDTCAWIRFPNEPKIINYPVVHTDNNDTYLHKTFSANENTVGAIFLNAYNNPDFSDRHSIVYGHYMNDGSMFNKLEDYKDQEFQKANPIFYLYTPDGMRHTYEVFSVAKILENDDSYIFQFNDDAEFEKVLARNKEVSLYDTGTQVDKDSKIMTLSTCTSLNYSDERWKITAVRTESVEMVKPEGK</sequence>
<feature type="transmembrane region" description="Helical" evidence="2">
    <location>
        <begin position="20"/>
        <end position="40"/>
    </location>
</feature>
<evidence type="ECO:0000313" key="4">
    <source>
        <dbReference type="Proteomes" id="UP001523565"/>
    </source>
</evidence>
<evidence type="ECO:0000256" key="2">
    <source>
        <dbReference type="SAM" id="Phobius"/>
    </source>
</evidence>